<feature type="domain" description="MDMPI C-terminal" evidence="1">
    <location>
        <begin position="144"/>
        <end position="242"/>
    </location>
</feature>
<dbReference type="PANTHER" id="PTHR40758:SF1">
    <property type="entry name" value="CONSERVED PROTEIN"/>
    <property type="match status" value="1"/>
</dbReference>
<evidence type="ECO:0008006" key="5">
    <source>
        <dbReference type="Google" id="ProtNLM"/>
    </source>
</evidence>
<reference evidence="3" key="2">
    <citation type="submission" date="2020-09" db="EMBL/GenBank/DDBJ databases">
        <authorList>
            <person name="Sun Q."/>
            <person name="Ohkuma M."/>
        </authorList>
    </citation>
    <scope>NUCLEOTIDE SEQUENCE</scope>
    <source>
        <strain evidence="3">JCM 3091</strain>
    </source>
</reference>
<dbReference type="GO" id="GO:0005886">
    <property type="term" value="C:plasma membrane"/>
    <property type="evidence" value="ECO:0007669"/>
    <property type="project" value="TreeGrafter"/>
</dbReference>
<comment type="caution">
    <text evidence="3">The sequence shown here is derived from an EMBL/GenBank/DDBJ whole genome shotgun (WGS) entry which is preliminary data.</text>
</comment>
<dbReference type="GO" id="GO:0046872">
    <property type="term" value="F:metal ion binding"/>
    <property type="evidence" value="ECO:0007669"/>
    <property type="project" value="InterPro"/>
</dbReference>
<reference evidence="3" key="1">
    <citation type="journal article" date="2014" name="Int. J. Syst. Evol. Microbiol.">
        <title>Complete genome sequence of Corynebacterium casei LMG S-19264T (=DSM 44701T), isolated from a smear-ripened cheese.</title>
        <authorList>
            <consortium name="US DOE Joint Genome Institute (JGI-PGF)"/>
            <person name="Walter F."/>
            <person name="Albersmeier A."/>
            <person name="Kalinowski J."/>
            <person name="Ruckert C."/>
        </authorList>
    </citation>
    <scope>NUCLEOTIDE SEQUENCE</scope>
    <source>
        <strain evidence="3">JCM 3091</strain>
    </source>
</reference>
<dbReference type="Pfam" id="PF07398">
    <property type="entry name" value="MDMPI_C"/>
    <property type="match status" value="1"/>
</dbReference>
<gene>
    <name evidence="3" type="ORF">GCM10010124_10820</name>
</gene>
<dbReference type="EMBL" id="BMQC01000003">
    <property type="protein sequence ID" value="GGK20053.1"/>
    <property type="molecule type" value="Genomic_DNA"/>
</dbReference>
<dbReference type="InterPro" id="IPR017517">
    <property type="entry name" value="Maleyloyr_isom"/>
</dbReference>
<evidence type="ECO:0000313" key="3">
    <source>
        <dbReference type="EMBL" id="GGK20053.1"/>
    </source>
</evidence>
<dbReference type="NCBIfam" id="TIGR03083">
    <property type="entry name" value="maleylpyruvate isomerase family mycothiol-dependent enzyme"/>
    <property type="match status" value="1"/>
</dbReference>
<dbReference type="Pfam" id="PF11716">
    <property type="entry name" value="MDMPI_N"/>
    <property type="match status" value="1"/>
</dbReference>
<dbReference type="InterPro" id="IPR034660">
    <property type="entry name" value="DinB/YfiT-like"/>
</dbReference>
<sequence length="252" mass="26952">MDALIGAGAFREGLAVEYARLRAVAEAVPPETPVPTCPEWTLADLVTHVGNVYQHKVACMRDGEAAVWEPDGGAAPPVELLDRGYAALCAEFENRGISDPAYTWYPPDMTVGFWLRRMTHETVIHRLDAGFAAGAPLPPISTPLAVDGIDEVLRRFLAFGSLAYAAEFGADLREADGRTVLVQTAGRGWAVQLAPTGVVVTEADADTRSAAAVSGEPSDVLRWLWRRGGAPARSGDADLLARLHTLLHTATQ</sequence>
<dbReference type="SUPFAM" id="SSF109854">
    <property type="entry name" value="DinB/YfiT-like putative metalloenzymes"/>
    <property type="match status" value="1"/>
</dbReference>
<proteinExistence type="predicted"/>
<protein>
    <recommendedName>
        <fullName evidence="5">Maleylpyruvate isomerase family mycothiol-dependent enzyme</fullName>
    </recommendedName>
</protein>
<dbReference type="PANTHER" id="PTHR40758">
    <property type="entry name" value="CONSERVED PROTEIN"/>
    <property type="match status" value="1"/>
</dbReference>
<evidence type="ECO:0000259" key="2">
    <source>
        <dbReference type="Pfam" id="PF11716"/>
    </source>
</evidence>
<dbReference type="RefSeq" id="WP_189113082.1">
    <property type="nucleotide sequence ID" value="NZ_BMQC01000003.1"/>
</dbReference>
<organism evidence="3 4">
    <name type="scientific">Pilimelia terevasa</name>
    <dbReference type="NCBI Taxonomy" id="53372"/>
    <lineage>
        <taxon>Bacteria</taxon>
        <taxon>Bacillati</taxon>
        <taxon>Actinomycetota</taxon>
        <taxon>Actinomycetes</taxon>
        <taxon>Micromonosporales</taxon>
        <taxon>Micromonosporaceae</taxon>
        <taxon>Pilimelia</taxon>
    </lineage>
</organism>
<dbReference type="InterPro" id="IPR010872">
    <property type="entry name" value="MDMPI_C-term_domain"/>
</dbReference>
<dbReference type="AlphaFoldDB" id="A0A8J3BLM3"/>
<accession>A0A8J3BLM3</accession>
<dbReference type="InterPro" id="IPR024344">
    <property type="entry name" value="MDMPI_metal-binding"/>
</dbReference>
<name>A0A8J3BLM3_9ACTN</name>
<dbReference type="Proteomes" id="UP000662200">
    <property type="component" value="Unassembled WGS sequence"/>
</dbReference>
<feature type="domain" description="Mycothiol-dependent maleylpyruvate isomerase metal-binding" evidence="2">
    <location>
        <begin position="18"/>
        <end position="129"/>
    </location>
</feature>
<keyword evidence="4" id="KW-1185">Reference proteome</keyword>
<evidence type="ECO:0000313" key="4">
    <source>
        <dbReference type="Proteomes" id="UP000662200"/>
    </source>
</evidence>
<evidence type="ECO:0000259" key="1">
    <source>
        <dbReference type="Pfam" id="PF07398"/>
    </source>
</evidence>